<dbReference type="GO" id="GO:0016887">
    <property type="term" value="F:ATP hydrolysis activity"/>
    <property type="evidence" value="ECO:0007669"/>
    <property type="project" value="InterPro"/>
</dbReference>
<dbReference type="SUPFAM" id="SSF52540">
    <property type="entry name" value="P-loop containing nucleoside triphosphate hydrolases"/>
    <property type="match status" value="1"/>
</dbReference>
<dbReference type="GO" id="GO:0007033">
    <property type="term" value="P:vacuole organization"/>
    <property type="evidence" value="ECO:0007669"/>
    <property type="project" value="TreeGrafter"/>
</dbReference>
<dbReference type="SMART" id="SM00382">
    <property type="entry name" value="AAA"/>
    <property type="match status" value="1"/>
</dbReference>
<comment type="similarity">
    <text evidence="1">Belongs to the AAA ATPase family.</text>
</comment>
<keyword evidence="3" id="KW-0067">ATP-binding</keyword>
<dbReference type="InterPro" id="IPR050304">
    <property type="entry name" value="MT-severing_AAA_ATPase"/>
</dbReference>
<proteinExistence type="inferred from homology"/>
<sequence length="305" mass="34415">MDMQEFLMSKESNVTLDDVNLPKSTVDKIRKHMITAPFTSESIESVGHVLLFGAPGTGKTFLSSAIAGELKSATCFSLSYYEIKNESIVRELFSQAEQRKPTLVFLDDIEVFSNSKDDVENRITSEFLRQLERLKVTNGSDVLVVGMTNKPWKLDPSILQWFQHRIEIPLPDEDNRCEIFKTELDHAKVSLSEEQLLELGRKTSGFTGSDIVIVVRDALMEPIRTVQKATHYMKVQENTKWTPCLPDAPGAVEMTWTDVQADELLEPTVTFADLRKSLSNCRPSVDVDYLKLYAQFLQKASNASA</sequence>
<dbReference type="InterPro" id="IPR027417">
    <property type="entry name" value="P-loop_NTPase"/>
</dbReference>
<dbReference type="FunFam" id="1.10.8.60:FF:000015">
    <property type="entry name" value="vacuolar protein sorting-associated protein 4A"/>
    <property type="match status" value="1"/>
</dbReference>
<evidence type="ECO:0000256" key="2">
    <source>
        <dbReference type="ARBA" id="ARBA00022741"/>
    </source>
</evidence>
<dbReference type="EnsemblMetazoa" id="G31723.3">
    <property type="protein sequence ID" value="G31723.3:cds"/>
    <property type="gene ID" value="G31723"/>
</dbReference>
<evidence type="ECO:0000259" key="4">
    <source>
        <dbReference type="SMART" id="SM00382"/>
    </source>
</evidence>
<accession>A0A8W8M7G1</accession>
<evidence type="ECO:0000313" key="5">
    <source>
        <dbReference type="EnsemblMetazoa" id="G31723.3:cds"/>
    </source>
</evidence>
<dbReference type="EnsemblMetazoa" id="G31723.1">
    <property type="protein sequence ID" value="G31723.1:cds"/>
    <property type="gene ID" value="G31723"/>
</dbReference>
<dbReference type="GO" id="GO:0005524">
    <property type="term" value="F:ATP binding"/>
    <property type="evidence" value="ECO:0007669"/>
    <property type="project" value="UniProtKB-KW"/>
</dbReference>
<dbReference type="InterPro" id="IPR041569">
    <property type="entry name" value="AAA_lid_3"/>
</dbReference>
<dbReference type="AlphaFoldDB" id="A0A8W8M7G1"/>
<keyword evidence="2" id="KW-0547">Nucleotide-binding</keyword>
<keyword evidence="6" id="KW-1185">Reference proteome</keyword>
<feature type="domain" description="AAA+ ATPase" evidence="4">
    <location>
        <begin position="45"/>
        <end position="172"/>
    </location>
</feature>
<dbReference type="PANTHER" id="PTHR23074">
    <property type="entry name" value="AAA DOMAIN-CONTAINING"/>
    <property type="match status" value="1"/>
</dbReference>
<evidence type="ECO:0000313" key="6">
    <source>
        <dbReference type="Proteomes" id="UP000005408"/>
    </source>
</evidence>
<dbReference type="InterPro" id="IPR015415">
    <property type="entry name" value="Spast_Vps4_C"/>
</dbReference>
<dbReference type="Gene3D" id="3.40.50.300">
    <property type="entry name" value="P-loop containing nucleotide triphosphate hydrolases"/>
    <property type="match status" value="1"/>
</dbReference>
<dbReference type="OrthoDB" id="29072at2759"/>
<name>A0A8W8M7G1_MAGGI</name>
<dbReference type="Proteomes" id="UP000005408">
    <property type="component" value="Unassembled WGS sequence"/>
</dbReference>
<evidence type="ECO:0000256" key="3">
    <source>
        <dbReference type="ARBA" id="ARBA00022840"/>
    </source>
</evidence>
<organism evidence="5 6">
    <name type="scientific">Magallana gigas</name>
    <name type="common">Pacific oyster</name>
    <name type="synonym">Crassostrea gigas</name>
    <dbReference type="NCBI Taxonomy" id="29159"/>
    <lineage>
        <taxon>Eukaryota</taxon>
        <taxon>Metazoa</taxon>
        <taxon>Spiralia</taxon>
        <taxon>Lophotrochozoa</taxon>
        <taxon>Mollusca</taxon>
        <taxon>Bivalvia</taxon>
        <taxon>Autobranchia</taxon>
        <taxon>Pteriomorphia</taxon>
        <taxon>Ostreida</taxon>
        <taxon>Ostreoidea</taxon>
        <taxon>Ostreidae</taxon>
        <taxon>Magallana</taxon>
    </lineage>
</organism>
<dbReference type="InterPro" id="IPR003959">
    <property type="entry name" value="ATPase_AAA_core"/>
</dbReference>
<dbReference type="PANTHER" id="PTHR23074:SF83">
    <property type="entry name" value="VACUOLAR PROTEIN SORTING-ASSOCIATED PROTEIN 4A"/>
    <property type="match status" value="1"/>
</dbReference>
<reference evidence="5" key="1">
    <citation type="submission" date="2022-08" db="UniProtKB">
        <authorList>
            <consortium name="EnsemblMetazoa"/>
        </authorList>
    </citation>
    <scope>IDENTIFICATION</scope>
    <source>
        <strain evidence="5">05x7-T-G4-1.051#20</strain>
    </source>
</reference>
<dbReference type="OMA" id="VICPKRA"/>
<dbReference type="Pfam" id="PF00004">
    <property type="entry name" value="AAA"/>
    <property type="match status" value="1"/>
</dbReference>
<dbReference type="GO" id="GO:0016197">
    <property type="term" value="P:endosomal transport"/>
    <property type="evidence" value="ECO:0007669"/>
    <property type="project" value="TreeGrafter"/>
</dbReference>
<evidence type="ECO:0000256" key="1">
    <source>
        <dbReference type="ARBA" id="ARBA00006914"/>
    </source>
</evidence>
<dbReference type="Pfam" id="PF09336">
    <property type="entry name" value="Vps4_C"/>
    <property type="match status" value="1"/>
</dbReference>
<protein>
    <recommendedName>
        <fullName evidence="4">AAA+ ATPase domain-containing protein</fullName>
    </recommendedName>
</protein>
<dbReference type="Pfam" id="PF17862">
    <property type="entry name" value="AAA_lid_3"/>
    <property type="match status" value="1"/>
</dbReference>
<dbReference type="Gene3D" id="1.10.8.60">
    <property type="match status" value="1"/>
</dbReference>
<dbReference type="InterPro" id="IPR003593">
    <property type="entry name" value="AAA+_ATPase"/>
</dbReference>